<dbReference type="PROSITE" id="PS00012">
    <property type="entry name" value="PHOSPHOPANTETHEINE"/>
    <property type="match status" value="1"/>
</dbReference>
<dbReference type="FunFam" id="2.30.38.10:FF:000001">
    <property type="entry name" value="Non-ribosomal peptide synthetase PvdI"/>
    <property type="match status" value="1"/>
</dbReference>
<comment type="cofactor">
    <cofactor evidence="1">
        <name>pantetheine 4'-phosphate</name>
        <dbReference type="ChEBI" id="CHEBI:47942"/>
    </cofactor>
</comment>
<evidence type="ECO:0000313" key="7">
    <source>
        <dbReference type="Proteomes" id="UP000218785"/>
    </source>
</evidence>
<dbReference type="InterPro" id="IPR020845">
    <property type="entry name" value="AMP-binding_CS"/>
</dbReference>
<dbReference type="Gene3D" id="1.10.1200.10">
    <property type="entry name" value="ACP-like"/>
    <property type="match status" value="1"/>
</dbReference>
<accession>A0A1Z4N1K4</accession>
<dbReference type="GO" id="GO:0005829">
    <property type="term" value="C:cytosol"/>
    <property type="evidence" value="ECO:0007669"/>
    <property type="project" value="TreeGrafter"/>
</dbReference>
<keyword evidence="7" id="KW-1185">Reference proteome</keyword>
<dbReference type="CDD" id="cd19543">
    <property type="entry name" value="DCL_NRPS"/>
    <property type="match status" value="1"/>
</dbReference>
<dbReference type="InterPro" id="IPR001242">
    <property type="entry name" value="Condensation_dom"/>
</dbReference>
<dbReference type="Gene3D" id="3.30.559.30">
    <property type="entry name" value="Nonribosomal peptide synthetase, condensation domain"/>
    <property type="match status" value="2"/>
</dbReference>
<dbReference type="GO" id="GO:0044550">
    <property type="term" value="P:secondary metabolite biosynthetic process"/>
    <property type="evidence" value="ECO:0007669"/>
    <property type="project" value="TreeGrafter"/>
</dbReference>
<evidence type="ECO:0000256" key="4">
    <source>
        <dbReference type="ARBA" id="ARBA00022553"/>
    </source>
</evidence>
<dbReference type="Gene3D" id="3.40.50.980">
    <property type="match status" value="3"/>
</dbReference>
<dbReference type="InterPro" id="IPR025110">
    <property type="entry name" value="AMP-bd_C"/>
</dbReference>
<dbReference type="GO" id="GO:0003824">
    <property type="term" value="F:catalytic activity"/>
    <property type="evidence" value="ECO:0007669"/>
    <property type="project" value="InterPro"/>
</dbReference>
<evidence type="ECO:0000256" key="2">
    <source>
        <dbReference type="ARBA" id="ARBA00006432"/>
    </source>
</evidence>
<dbReference type="GO" id="GO:0043041">
    <property type="term" value="P:amino acid activation for nonribosomal peptide biosynthetic process"/>
    <property type="evidence" value="ECO:0007669"/>
    <property type="project" value="TreeGrafter"/>
</dbReference>
<dbReference type="InterPro" id="IPR045851">
    <property type="entry name" value="AMP-bd_C_sf"/>
</dbReference>
<evidence type="ECO:0000313" key="6">
    <source>
        <dbReference type="EMBL" id="BAY99589.1"/>
    </source>
</evidence>
<dbReference type="PROSITE" id="PS00455">
    <property type="entry name" value="AMP_BINDING"/>
    <property type="match status" value="1"/>
</dbReference>
<dbReference type="Pfam" id="PF13193">
    <property type="entry name" value="AMP-binding_C"/>
    <property type="match status" value="1"/>
</dbReference>
<dbReference type="InterPro" id="IPR023213">
    <property type="entry name" value="CAT-like_dom_sf"/>
</dbReference>
<organism evidence="6 7">
    <name type="scientific">Tolypothrix tenuis PCC 7101</name>
    <dbReference type="NCBI Taxonomy" id="231146"/>
    <lineage>
        <taxon>Bacteria</taxon>
        <taxon>Bacillati</taxon>
        <taxon>Cyanobacteriota</taxon>
        <taxon>Cyanophyceae</taxon>
        <taxon>Nostocales</taxon>
        <taxon>Tolypothrichaceae</taxon>
        <taxon>Tolypothrix</taxon>
    </lineage>
</organism>
<dbReference type="Proteomes" id="UP000218785">
    <property type="component" value="Chromosome"/>
</dbReference>
<comment type="similarity">
    <text evidence="2">Belongs to the ATP-dependent AMP-binding enzyme family.</text>
</comment>
<dbReference type="InterPro" id="IPR006162">
    <property type="entry name" value="Ppantetheine_attach_site"/>
</dbReference>
<dbReference type="EMBL" id="AP018248">
    <property type="protein sequence ID" value="BAY99589.1"/>
    <property type="molecule type" value="Genomic_DNA"/>
</dbReference>
<gene>
    <name evidence="6" type="ORF">NIES37_35720</name>
</gene>
<dbReference type="Gene3D" id="3.30.300.30">
    <property type="match status" value="1"/>
</dbReference>
<proteinExistence type="inferred from homology"/>
<keyword evidence="3" id="KW-0596">Phosphopantetheine</keyword>
<dbReference type="Pfam" id="PF00550">
    <property type="entry name" value="PP-binding"/>
    <property type="match status" value="1"/>
</dbReference>
<dbReference type="KEGG" id="ttq:NIES37_35720"/>
<dbReference type="GO" id="GO:0031177">
    <property type="term" value="F:phosphopantetheine binding"/>
    <property type="evidence" value="ECO:0007669"/>
    <property type="project" value="TreeGrafter"/>
</dbReference>
<dbReference type="CDD" id="cd17643">
    <property type="entry name" value="A_NRPS_Cytc1-like"/>
    <property type="match status" value="1"/>
</dbReference>
<evidence type="ECO:0000259" key="5">
    <source>
        <dbReference type="PROSITE" id="PS50075"/>
    </source>
</evidence>
<dbReference type="PANTHER" id="PTHR45527">
    <property type="entry name" value="NONRIBOSOMAL PEPTIDE SYNTHETASE"/>
    <property type="match status" value="1"/>
</dbReference>
<dbReference type="RefSeq" id="WP_096716327.1">
    <property type="nucleotide sequence ID" value="NZ_CAWNJS010000001.1"/>
</dbReference>
<dbReference type="FunFam" id="3.40.50.980:FF:000001">
    <property type="entry name" value="Non-ribosomal peptide synthetase"/>
    <property type="match status" value="1"/>
</dbReference>
<feature type="domain" description="Carrier" evidence="5">
    <location>
        <begin position="1027"/>
        <end position="1101"/>
    </location>
</feature>
<dbReference type="Pfam" id="PF00668">
    <property type="entry name" value="Condensation"/>
    <property type="match status" value="2"/>
</dbReference>
<dbReference type="FunFam" id="3.30.300.30:FF:000010">
    <property type="entry name" value="Enterobactin synthetase component F"/>
    <property type="match status" value="1"/>
</dbReference>
<dbReference type="InterPro" id="IPR036736">
    <property type="entry name" value="ACP-like_sf"/>
</dbReference>
<name>A0A1Z4N1K4_9CYAN</name>
<dbReference type="PANTHER" id="PTHR45527:SF14">
    <property type="entry name" value="PLIPASTATIN SYNTHASE SUBUNIT B"/>
    <property type="match status" value="1"/>
</dbReference>
<dbReference type="GO" id="GO:0008610">
    <property type="term" value="P:lipid biosynthetic process"/>
    <property type="evidence" value="ECO:0007669"/>
    <property type="project" value="UniProtKB-ARBA"/>
</dbReference>
<reference evidence="6 7" key="1">
    <citation type="submission" date="2017-06" db="EMBL/GenBank/DDBJ databases">
        <title>Genome sequencing of cyanobaciteial culture collection at National Institute for Environmental Studies (NIES).</title>
        <authorList>
            <person name="Hirose Y."/>
            <person name="Shimura Y."/>
            <person name="Fujisawa T."/>
            <person name="Nakamura Y."/>
            <person name="Kawachi M."/>
        </authorList>
    </citation>
    <scope>NUCLEOTIDE SEQUENCE [LARGE SCALE GENOMIC DNA]</scope>
    <source>
        <strain evidence="6 7">NIES-37</strain>
    </source>
</reference>
<sequence length="1596" mass="180767">MKVENIEDIYKLSPTQQGLLFHTLYDSESGVYCDRYNITLKGNLNILAFEQAWQQLAKRHAVLRSSFHWEDIEEPMQVVHRQVELPLEQQDWRGINSAQQQQKLEAFLQTEQRRGFELSHPPLMRLALIQMADDVYQFIWSNHHILWDGWSRVVLFKEFLEIYQALSTNQNPYLKPAFPYRKYIGWLRQQDLSQAENFWRNALKGFTAPTALVVDKFAANTSSNQEYNEQKIELSVAATEKLKSFARQYQITVNTLVQGAWALLLSRYSGEDDVIFGANTSGRPVNLPGVESAVGLFVNTLPVRVRVHGDESIISWLKNLQAEQAQARQYEYTPLVQIQRWSEISQGLPLFQSFIAFENYPVDSSLLQGKENLEIEGFSAVNRSNYPLCLIVAPLEQLQLQINSDTHSFEPATITRMLGHLQTLLEGMVANPEQQLKDVPLLTQREQHQCLIEWNHTQTEYPVNLCIHQLFEAQVEKAPDAVAVVFADQKLTYWELNQRANQLANYLQKFGVGTEVLVGICVERSLEMVIGLLAILKAGGAYVPIDPNYPQSRQAFILQDAQIRVLISQKDVVTKLPEHQAQVICLDSDWITISQESTKNPDIKNLTPENLAYIIYTSGSTGQPKGVLIPHRNVVRLLQATQSWFHFNEHDVWTLFHSYAFDFSVWELWGALCYGGRVVVVSYLVSRTPQSFCDLLCQEQVTILNQTPSAFRQLMQQEELSDQRGGGEHGYQAPPFQGALTGAECNLRSKSSPLLPAPCSPASCDKTFANNLRLVIFGGEALDIQSLAPWFERHGDDSPQLVNMYGITETTVHVTYRPLTLADLKTANGSFIGRPIPDLQVYILDKHNSLLPIGVPGEMCIGGAGLARGYLNRPELTSQKFIPNPYSNQPDAHLYKSGDLARYLPNGELEYLGRIDHQVKIRGFRIELGEIEALLRQHPAVRETVVLVREDQPSDKQLVAYIVTNSQQVPTTSELRNWLKVQLPDYMLPSAFVLLEAVPLTSNGKVDRQALPTPNSARPELDEAYVAASTPEEKVLVDIWVQVLGVEQVGIHDNFFALGGDSIRSIQVLSKAKERGLSLSLQQIVQHQTIHQLAQELTTAKVSSATTEQVQAFNLISEEDLCKLPQDVEDAYPLTMLQAGMLFHSQYSANTKAYHNVSSIHLKAPLDFEKLHTAVQQLANRHPVLRTSFDLSNFSEPLQLVYKTVIVPCQLEDLRHLSVAEQEEILSSWFEAEKNNKFDCTIAPLLRFQIHRRSEETFQFSFTEHHAILDGWSVASMLTELFELYFFLLGKEISPIAPPPANAFRNFVALQKQAIQSKECQSYWIQKLHDSPQTTIPRQPISQSSAEENSEVCVVQVAINSEVSQGLKKLAQSAKVPLKSVLFAAHLRVINKLCLQPEVVTLISSNGRPETSDGTRCLGLFLNPLPLRMKLPQGSWIDLIFQAFETEQKLLPYRWYPMAQIQKDLGGERRFETCFNFTHFHVYQRLETLGELEVLNVQGFNITDFAILAEFRLNVISDQIELSLCCNTAELSNQQIEEISHDYAQTLIEIFQSANAEYKIFGAGDNQKLVNHVEIQNIEKSSIQKLKLAKRKALPS</sequence>
<dbReference type="SUPFAM" id="SSF47336">
    <property type="entry name" value="ACP-like"/>
    <property type="match status" value="1"/>
</dbReference>
<dbReference type="Pfam" id="PF00501">
    <property type="entry name" value="AMP-binding"/>
    <property type="match status" value="1"/>
</dbReference>
<dbReference type="FunFam" id="1.10.1200.10:FF:000005">
    <property type="entry name" value="Nonribosomal peptide synthetase 1"/>
    <property type="match status" value="1"/>
</dbReference>
<dbReference type="SUPFAM" id="SSF52777">
    <property type="entry name" value="CoA-dependent acyltransferases"/>
    <property type="match status" value="4"/>
</dbReference>
<evidence type="ECO:0000256" key="3">
    <source>
        <dbReference type="ARBA" id="ARBA00022450"/>
    </source>
</evidence>
<evidence type="ECO:0000256" key="1">
    <source>
        <dbReference type="ARBA" id="ARBA00001957"/>
    </source>
</evidence>
<dbReference type="InterPro" id="IPR009081">
    <property type="entry name" value="PP-bd_ACP"/>
</dbReference>
<dbReference type="Gene3D" id="2.30.38.10">
    <property type="entry name" value="Luciferase, Domain 3"/>
    <property type="match status" value="1"/>
</dbReference>
<keyword evidence="4" id="KW-0597">Phosphoprotein</keyword>
<dbReference type="PROSITE" id="PS50075">
    <property type="entry name" value="CARRIER"/>
    <property type="match status" value="1"/>
</dbReference>
<protein>
    <submittedName>
        <fullName evidence="6">Amino acid adenylation domain-containing protein</fullName>
    </submittedName>
</protein>
<dbReference type="Gene3D" id="3.30.559.10">
    <property type="entry name" value="Chloramphenicol acetyltransferase-like domain"/>
    <property type="match status" value="2"/>
</dbReference>
<dbReference type="SUPFAM" id="SSF56801">
    <property type="entry name" value="Acetyl-CoA synthetase-like"/>
    <property type="match status" value="1"/>
</dbReference>
<dbReference type="InterPro" id="IPR000873">
    <property type="entry name" value="AMP-dep_synth/lig_dom"/>
</dbReference>